<reference evidence="1" key="1">
    <citation type="submission" date="2021-02" db="EMBL/GenBank/DDBJ databases">
        <authorList>
            <person name="Nowell W R."/>
        </authorList>
    </citation>
    <scope>NUCLEOTIDE SEQUENCE</scope>
</reference>
<evidence type="ECO:0000313" key="1">
    <source>
        <dbReference type="EMBL" id="CAF1102860.1"/>
    </source>
</evidence>
<protein>
    <submittedName>
        <fullName evidence="1">Uncharacterized protein</fullName>
    </submittedName>
</protein>
<accession>A0A814PF49</accession>
<comment type="caution">
    <text evidence="1">The sequence shown here is derived from an EMBL/GenBank/DDBJ whole genome shotgun (WGS) entry which is preliminary data.</text>
</comment>
<organism evidence="1 3">
    <name type="scientific">Adineta steineri</name>
    <dbReference type="NCBI Taxonomy" id="433720"/>
    <lineage>
        <taxon>Eukaryota</taxon>
        <taxon>Metazoa</taxon>
        <taxon>Spiralia</taxon>
        <taxon>Gnathifera</taxon>
        <taxon>Rotifera</taxon>
        <taxon>Eurotatoria</taxon>
        <taxon>Bdelloidea</taxon>
        <taxon>Adinetida</taxon>
        <taxon>Adinetidae</taxon>
        <taxon>Adineta</taxon>
    </lineage>
</organism>
<proteinExistence type="predicted"/>
<dbReference type="Proteomes" id="UP000663845">
    <property type="component" value="Unassembled WGS sequence"/>
</dbReference>
<dbReference type="EMBL" id="CAJNOG010000235">
    <property type="protein sequence ID" value="CAF1102860.1"/>
    <property type="molecule type" value="Genomic_DNA"/>
</dbReference>
<evidence type="ECO:0000313" key="2">
    <source>
        <dbReference type="EMBL" id="CAF4192808.1"/>
    </source>
</evidence>
<sequence>MWNIQFNNDSNLNLIVSPFIGLERSLITEYERNRLKLIDLQTSLKNKLIFVYILIEYMINSSCSSS</sequence>
<evidence type="ECO:0000313" key="3">
    <source>
        <dbReference type="Proteomes" id="UP000663845"/>
    </source>
</evidence>
<dbReference type="Proteomes" id="UP000663844">
    <property type="component" value="Unassembled WGS sequence"/>
</dbReference>
<gene>
    <name evidence="1" type="ORF">JYZ213_LOCUS21484</name>
    <name evidence="2" type="ORF">OXD698_LOCUS40383</name>
</gene>
<dbReference type="AlphaFoldDB" id="A0A814PF49"/>
<dbReference type="EMBL" id="CAJOAZ010008873">
    <property type="protein sequence ID" value="CAF4192808.1"/>
    <property type="molecule type" value="Genomic_DNA"/>
</dbReference>
<name>A0A814PF49_9BILA</name>